<comment type="caution">
    <text evidence="1">The sequence shown here is derived from an EMBL/GenBank/DDBJ whole genome shotgun (WGS) entry which is preliminary data.</text>
</comment>
<evidence type="ECO:0000313" key="1">
    <source>
        <dbReference type="EMBL" id="KAI4462031.1"/>
    </source>
</evidence>
<keyword evidence="2" id="KW-1185">Reference proteome</keyword>
<proteinExistence type="predicted"/>
<accession>A0ACB9T5E6</accession>
<protein>
    <submittedName>
        <fullName evidence="1">Annexin</fullName>
    </submittedName>
</protein>
<reference evidence="1" key="1">
    <citation type="submission" date="2022-04" db="EMBL/GenBank/DDBJ databases">
        <title>Chromosome-scale genome assembly of Holotrichia oblita Faldermann.</title>
        <authorList>
            <person name="Rongchong L."/>
        </authorList>
    </citation>
    <scope>NUCLEOTIDE SEQUENCE</scope>
    <source>
        <strain evidence="1">81SQS9</strain>
    </source>
</reference>
<name>A0ACB9T5E6_HOLOL</name>
<sequence length="945" mass="102135">MSYPGYPYVSIGGNPPYPPAGGYPPPPHSAPYPSQGGVFPPSLGFHSNSPMYMPPQGGYPGYPPPPGGGYPYPPQGNQYPPPPSGYPPPPSGYPPPPTQGYPAPPTGGYPGYPPPGPSYPQGEEEATKDEGFNVDSGLVYAPKYSPTVLPADPFDPTADAETLRKAMKGFGTDEKAIIDVLGNRTNKQRLEIAVQFKTMYGKDLISDLKSETSGNFKKLIVALMTPLPILYARDVRDAIEGIGTDEEVLIEVFCTKSNSEIQTIRNAYQGEYGRNLEDDLRSDTSGTFKRVMVSLSAAGRDESMHTDIGAAVEDAQKLYDAGEGQWGTDESTFNMVLCQRNHAQLQLIFDEYEKLAGVDIEDTIQSEFSGNSENAFLAIVRSVRNTPRFFARCYHDAIAGLGTKDKKLIRISATRCEVDMADIKNEYAEKYGESLADAISGSGNRPPYPPSSGAPYPPGPYAQPVYAPSLGFRVDAPLYMPTPGYPPQSNAPYPSNTSPYPSGNSAPYPSGTSAPYPSGTSASYPSGNSAPYPSGTSAPYPSGNSAPYSQAHTSPYPPMSSTSYGSGASGAGVYPKSNSPYPSNPTGHLNSRPQHHTSYTTSSSSYPNVHSPNTTNRSSFHHGSGPTPVKGTPTVVPANPFNPRDDATVLRKAMKGFGTDEKAIINVLSKRTNAQRLQIAVEFKTLYGKDLVKDLKSETSGKFEDLLVALMTPLPYFYAKELHDAIVGIGTDEDVLIEVLCTKSNIEIRTISQAYQSLYNKSLEDDLRGDTSGTFKRLMVSLCNAGRDESMMTNPSQAAEDAKSLLRAGELRMGTDESTFNSILCQRNYAQLRLIFEEYYRITGHDFEQAIKNEFSGNSKDGLLAIVRSIRNLPGFFAKCLHNAIAGLGTNDKTLIRVVVTRCEIDMGNIKQNYLAQYGETLADAIKGDTSGDYKKLLLALIGES</sequence>
<gene>
    <name evidence="1" type="ORF">MML48_5g00016759</name>
</gene>
<organism evidence="1 2">
    <name type="scientific">Holotrichia oblita</name>
    <name type="common">Chafer beetle</name>
    <dbReference type="NCBI Taxonomy" id="644536"/>
    <lineage>
        <taxon>Eukaryota</taxon>
        <taxon>Metazoa</taxon>
        <taxon>Ecdysozoa</taxon>
        <taxon>Arthropoda</taxon>
        <taxon>Hexapoda</taxon>
        <taxon>Insecta</taxon>
        <taxon>Pterygota</taxon>
        <taxon>Neoptera</taxon>
        <taxon>Endopterygota</taxon>
        <taxon>Coleoptera</taxon>
        <taxon>Polyphaga</taxon>
        <taxon>Scarabaeiformia</taxon>
        <taxon>Scarabaeidae</taxon>
        <taxon>Melolonthinae</taxon>
        <taxon>Holotrichia</taxon>
    </lineage>
</organism>
<evidence type="ECO:0000313" key="2">
    <source>
        <dbReference type="Proteomes" id="UP001056778"/>
    </source>
</evidence>
<dbReference type="EMBL" id="CM043019">
    <property type="protein sequence ID" value="KAI4462031.1"/>
    <property type="molecule type" value="Genomic_DNA"/>
</dbReference>
<dbReference type="Proteomes" id="UP001056778">
    <property type="component" value="Chromosome 5"/>
</dbReference>